<keyword evidence="7" id="KW-0695">RNA-directed DNA polymerase</keyword>
<dbReference type="Pfam" id="PF17917">
    <property type="entry name" value="RT_RNaseH"/>
    <property type="match status" value="1"/>
</dbReference>
<proteinExistence type="predicted"/>
<dbReference type="InterPro" id="IPR043502">
    <property type="entry name" value="DNA/RNA_pol_sf"/>
</dbReference>
<keyword evidence="11" id="KW-1185">Reference proteome</keyword>
<evidence type="ECO:0000259" key="10">
    <source>
        <dbReference type="Pfam" id="PF24626"/>
    </source>
</evidence>
<dbReference type="PANTHER" id="PTHR46148:SF44">
    <property type="entry name" value="GAG-POL POLYPROTEIN"/>
    <property type="match status" value="1"/>
</dbReference>
<evidence type="ECO:0000313" key="12">
    <source>
        <dbReference type="RefSeq" id="XP_040955919.1"/>
    </source>
</evidence>
<gene>
    <name evidence="12" type="primary">LOC121220310</name>
</gene>
<evidence type="ECO:0000256" key="5">
    <source>
        <dbReference type="ARBA" id="ARBA00022759"/>
    </source>
</evidence>
<dbReference type="SUPFAM" id="SSF54160">
    <property type="entry name" value="Chromo domain-like"/>
    <property type="match status" value="1"/>
</dbReference>
<evidence type="ECO:0000256" key="7">
    <source>
        <dbReference type="ARBA" id="ARBA00022918"/>
    </source>
</evidence>
<dbReference type="PANTHER" id="PTHR46148">
    <property type="entry name" value="CHROMO DOMAIN-CONTAINING PROTEIN"/>
    <property type="match status" value="1"/>
</dbReference>
<keyword evidence="4" id="KW-0540">Nuclease</keyword>
<evidence type="ECO:0000256" key="3">
    <source>
        <dbReference type="ARBA" id="ARBA00022695"/>
    </source>
</evidence>
<keyword evidence="6" id="KW-0378">Hydrolase</keyword>
<protein>
    <recommendedName>
        <fullName evidence="1">RNA-directed DNA polymerase</fullName>
        <ecNumber evidence="1">2.7.7.49</ecNumber>
    </recommendedName>
</protein>
<feature type="domain" description="Reverse transcriptase RNase H-like" evidence="9">
    <location>
        <begin position="245"/>
        <end position="326"/>
    </location>
</feature>
<keyword evidence="2" id="KW-0808">Transferase</keyword>
<dbReference type="InterPro" id="IPR021109">
    <property type="entry name" value="Peptidase_aspartic_dom_sf"/>
</dbReference>
<evidence type="ECO:0000256" key="2">
    <source>
        <dbReference type="ARBA" id="ARBA00022679"/>
    </source>
</evidence>
<evidence type="ECO:0000256" key="6">
    <source>
        <dbReference type="ARBA" id="ARBA00022801"/>
    </source>
</evidence>
<dbReference type="InterPro" id="IPR016197">
    <property type="entry name" value="Chromo-like_dom_sf"/>
</dbReference>
<dbReference type="SUPFAM" id="SSF56672">
    <property type="entry name" value="DNA/RNA polymerases"/>
    <property type="match status" value="1"/>
</dbReference>
<evidence type="ECO:0000256" key="4">
    <source>
        <dbReference type="ARBA" id="ARBA00022722"/>
    </source>
</evidence>
<dbReference type="CDD" id="cd09274">
    <property type="entry name" value="RNase_HI_RT_Ty3"/>
    <property type="match status" value="1"/>
</dbReference>
<dbReference type="Pfam" id="PF24626">
    <property type="entry name" value="SH3_Tf2-1"/>
    <property type="match status" value="1"/>
</dbReference>
<keyword evidence="3" id="KW-0548">Nucleotidyltransferase</keyword>
<dbReference type="GeneID" id="121220310"/>
<reference evidence="11" key="1">
    <citation type="journal article" date="2020" name="Nat. Genet.">
        <title>Genomic diversifications of five Gossypium allopolyploid species and their impact on cotton improvement.</title>
        <authorList>
            <person name="Chen Z.J."/>
            <person name="Sreedasyam A."/>
            <person name="Ando A."/>
            <person name="Song Q."/>
            <person name="De Santiago L.M."/>
            <person name="Hulse-Kemp A.M."/>
            <person name="Ding M."/>
            <person name="Ye W."/>
            <person name="Kirkbride R.C."/>
            <person name="Jenkins J."/>
            <person name="Plott C."/>
            <person name="Lovell J."/>
            <person name="Lin Y.M."/>
            <person name="Vaughn R."/>
            <person name="Liu B."/>
            <person name="Simpson S."/>
            <person name="Scheffler B.E."/>
            <person name="Wen L."/>
            <person name="Saski C.A."/>
            <person name="Grover C.E."/>
            <person name="Hu G."/>
            <person name="Conover J.L."/>
            <person name="Carlson J.W."/>
            <person name="Shu S."/>
            <person name="Boston L.B."/>
            <person name="Williams M."/>
            <person name="Peterson D.G."/>
            <person name="McGee K."/>
            <person name="Jones D.C."/>
            <person name="Wendel J.F."/>
            <person name="Stelly D.M."/>
            <person name="Grimwood J."/>
            <person name="Schmutz J."/>
        </authorList>
    </citation>
    <scope>NUCLEOTIDE SEQUENCE [LARGE SCALE GENOMIC DNA]</scope>
    <source>
        <strain evidence="11">cv. TM-1</strain>
    </source>
</reference>
<organism evidence="11 12">
    <name type="scientific">Gossypium hirsutum</name>
    <name type="common">Upland cotton</name>
    <name type="synonym">Gossypium mexicanum</name>
    <dbReference type="NCBI Taxonomy" id="3635"/>
    <lineage>
        <taxon>Eukaryota</taxon>
        <taxon>Viridiplantae</taxon>
        <taxon>Streptophyta</taxon>
        <taxon>Embryophyta</taxon>
        <taxon>Tracheophyta</taxon>
        <taxon>Spermatophyta</taxon>
        <taxon>Magnoliopsida</taxon>
        <taxon>eudicotyledons</taxon>
        <taxon>Gunneridae</taxon>
        <taxon>Pentapetalae</taxon>
        <taxon>rosids</taxon>
        <taxon>malvids</taxon>
        <taxon>Malvales</taxon>
        <taxon>Malvaceae</taxon>
        <taxon>Malvoideae</taxon>
        <taxon>Gossypium</taxon>
    </lineage>
</organism>
<dbReference type="Pfam" id="PF08284">
    <property type="entry name" value="RVP_2"/>
    <property type="match status" value="1"/>
</dbReference>
<evidence type="ECO:0000313" key="11">
    <source>
        <dbReference type="Proteomes" id="UP000818029"/>
    </source>
</evidence>
<name>A0ABM3AM43_GOSHI</name>
<evidence type="ECO:0000256" key="1">
    <source>
        <dbReference type="ARBA" id="ARBA00012493"/>
    </source>
</evidence>
<evidence type="ECO:0000256" key="8">
    <source>
        <dbReference type="SAM" id="MobiDB-lite"/>
    </source>
</evidence>
<keyword evidence="5" id="KW-0255">Endonuclease</keyword>
<feature type="domain" description="Tf2-1-like SH3-like" evidence="10">
    <location>
        <begin position="438"/>
        <end position="471"/>
    </location>
</feature>
<dbReference type="InterPro" id="IPR043128">
    <property type="entry name" value="Rev_trsase/Diguanyl_cyclase"/>
</dbReference>
<evidence type="ECO:0000259" key="9">
    <source>
        <dbReference type="Pfam" id="PF17917"/>
    </source>
</evidence>
<dbReference type="Proteomes" id="UP000818029">
    <property type="component" value="Chromosome D08"/>
</dbReference>
<dbReference type="InterPro" id="IPR041373">
    <property type="entry name" value="RT_RNaseH"/>
</dbReference>
<dbReference type="CDD" id="cd00303">
    <property type="entry name" value="retropepsin_like"/>
    <property type="match status" value="1"/>
</dbReference>
<accession>A0ABM3AM43</accession>
<sequence length="543" mass="62326">MRGGQQPPRGRAQVRGENGVGQGRVTLGRGVGNSDARQPALVYAARCREDGDAPDVITGQSVRIDKLFRDVPLEVQGVIFLADLLELLFGEFDLILGMDWLVKYRTSLDCAAKHIVLKTTEDEEVPVTGERRDFLSNVISALRAKKLVRKGCEVFLACIGASDSEGPSIGDVKTIKDFFDVFPDELPRLPQSREVEFGIELMPGTALILREKQLYAKFNKCQFWLREVTFLGHVVSTEGIRVDHQKIETKGKVVTYASHQLKPHEANYTTHDLMLVMVVFTLKVWRHYLYDEKCTIYTDHKSLKHLFTSTELNLRQRRWIELLMDYDFSIEYHPGKANVVADTLSCRAASDLKAMFACLSLFDDGSLLAELQWKRVTMDFVSVLPLTPTKKDSVWVIVDRLTKSAHFILVRIDYYLQKLAKLYVAEIVKLHGVSRWNKILKRVGPVAYQLELPPKLDKIHDVFHVSMLRRYPFDPTHIVPVVEIEVRPDLTFEEEPVQNLDREVKVLRKKSIPLVKVLWRNHNSEEATWEPEEAMREQYAHLF</sequence>
<reference evidence="12" key="2">
    <citation type="submission" date="2025-08" db="UniProtKB">
        <authorList>
            <consortium name="RefSeq"/>
        </authorList>
    </citation>
    <scope>IDENTIFICATION</scope>
</reference>
<dbReference type="Gene3D" id="2.40.70.10">
    <property type="entry name" value="Acid Proteases"/>
    <property type="match status" value="1"/>
</dbReference>
<feature type="region of interest" description="Disordered" evidence="8">
    <location>
        <begin position="1"/>
        <end position="33"/>
    </location>
</feature>
<dbReference type="InterPro" id="IPR056924">
    <property type="entry name" value="SH3_Tf2-1"/>
</dbReference>
<dbReference type="RefSeq" id="XP_040955919.1">
    <property type="nucleotide sequence ID" value="XM_041099985.1"/>
</dbReference>
<dbReference type="EC" id="2.7.7.49" evidence="1"/>
<dbReference type="Gene3D" id="3.30.70.270">
    <property type="match status" value="1"/>
</dbReference>